<feature type="transmembrane region" description="Helical" evidence="5">
    <location>
        <begin position="145"/>
        <end position="162"/>
    </location>
</feature>
<protein>
    <recommendedName>
        <fullName evidence="6">Cytochrome c domain-containing protein</fullName>
    </recommendedName>
</protein>
<reference evidence="8" key="1">
    <citation type="submission" date="2018-05" db="EMBL/GenBank/DDBJ databases">
        <authorList>
            <person name="Li Y."/>
        </authorList>
    </citation>
    <scope>NUCLEOTIDE SEQUENCE [LARGE SCALE GENOMIC DNA]</scope>
    <source>
        <strain evidence="8">3d-2-2</strain>
    </source>
</reference>
<feature type="transmembrane region" description="Helical" evidence="5">
    <location>
        <begin position="6"/>
        <end position="31"/>
    </location>
</feature>
<evidence type="ECO:0000313" key="7">
    <source>
        <dbReference type="EMBL" id="PWF24997.1"/>
    </source>
</evidence>
<dbReference type="GO" id="GO:0046872">
    <property type="term" value="F:metal ion binding"/>
    <property type="evidence" value="ECO:0007669"/>
    <property type="project" value="UniProtKB-KW"/>
</dbReference>
<name>A0A2V1K5Z5_9BURK</name>
<feature type="domain" description="Cytochrome c" evidence="6">
    <location>
        <begin position="187"/>
        <end position="270"/>
    </location>
</feature>
<keyword evidence="1 4" id="KW-0349">Heme</keyword>
<evidence type="ECO:0000259" key="6">
    <source>
        <dbReference type="PROSITE" id="PS51007"/>
    </source>
</evidence>
<feature type="transmembrane region" description="Helical" evidence="5">
    <location>
        <begin position="120"/>
        <end position="138"/>
    </location>
</feature>
<dbReference type="GO" id="GO:0009055">
    <property type="term" value="F:electron transfer activity"/>
    <property type="evidence" value="ECO:0007669"/>
    <property type="project" value="InterPro"/>
</dbReference>
<comment type="caution">
    <text evidence="7">The sequence shown here is derived from an EMBL/GenBank/DDBJ whole genome shotgun (WGS) entry which is preliminary data.</text>
</comment>
<evidence type="ECO:0000256" key="2">
    <source>
        <dbReference type="ARBA" id="ARBA00022723"/>
    </source>
</evidence>
<gene>
    <name evidence="7" type="ORF">DD235_02155</name>
</gene>
<dbReference type="Proteomes" id="UP000245212">
    <property type="component" value="Unassembled WGS sequence"/>
</dbReference>
<accession>A0A2V1K5Z5</accession>
<dbReference type="InterPro" id="IPR036909">
    <property type="entry name" value="Cyt_c-like_dom_sf"/>
</dbReference>
<dbReference type="PROSITE" id="PS51007">
    <property type="entry name" value="CYTC"/>
    <property type="match status" value="1"/>
</dbReference>
<keyword evidence="5" id="KW-1133">Transmembrane helix</keyword>
<keyword evidence="5" id="KW-0472">Membrane</keyword>
<evidence type="ECO:0000256" key="5">
    <source>
        <dbReference type="SAM" id="Phobius"/>
    </source>
</evidence>
<feature type="transmembrane region" description="Helical" evidence="5">
    <location>
        <begin position="43"/>
        <end position="64"/>
    </location>
</feature>
<dbReference type="Gene3D" id="1.10.760.10">
    <property type="entry name" value="Cytochrome c-like domain"/>
    <property type="match status" value="1"/>
</dbReference>
<evidence type="ECO:0000313" key="8">
    <source>
        <dbReference type="Proteomes" id="UP000245212"/>
    </source>
</evidence>
<evidence type="ECO:0000256" key="3">
    <source>
        <dbReference type="ARBA" id="ARBA00023004"/>
    </source>
</evidence>
<proteinExistence type="predicted"/>
<sequence>MPAMDVWMIWLALGLRWLHWVGIGLVLTGLLAFRWSGRARWRLAVAGLGLAAGSAFAWPAVYAASMTPGNVPWQVLLVLGAGAEGWLPGVAALLDLHPDWVSAWRPEPAVPLAGSALRQTLWLLVALVLASGCAWLAWRVASKPLGWMLLALAAVLWGYRPIPSPALLLAPASAHSFRQPDVAFDVSGLSLGQVNYQRHCITCHGAPGEGPTRKTVGMARWPTVLGAALFETRPVGELYGHVQYAAGHAYSQRLSEAEVWQILDYLRVAAAGTTLQREQAWLQPLPAPGMSIRCTGAWGHARSLSDLRGQKVRIAVQDGGASSVAARALPDPRLVDVWLLPPNADVPAEAECVSTEPGTWQTYGWLAGVTPEQLSGAAFLVDRQGWLRAFASARDAQGWSRPDSMCGPVDVAQTALPTGSLSEVLDTMARRPVGPLVGARL</sequence>
<dbReference type="SUPFAM" id="SSF46626">
    <property type="entry name" value="Cytochrome c"/>
    <property type="match status" value="1"/>
</dbReference>
<dbReference type="GO" id="GO:0020037">
    <property type="term" value="F:heme binding"/>
    <property type="evidence" value="ECO:0007669"/>
    <property type="project" value="InterPro"/>
</dbReference>
<keyword evidence="5" id="KW-0812">Transmembrane</keyword>
<keyword evidence="3 4" id="KW-0408">Iron</keyword>
<dbReference type="AlphaFoldDB" id="A0A2V1K5Z5"/>
<dbReference type="InterPro" id="IPR009056">
    <property type="entry name" value="Cyt_c-like_dom"/>
</dbReference>
<organism evidence="7 8">
    <name type="scientific">Corticimicrobacter populi</name>
    <dbReference type="NCBI Taxonomy" id="2175229"/>
    <lineage>
        <taxon>Bacteria</taxon>
        <taxon>Pseudomonadati</taxon>
        <taxon>Pseudomonadota</taxon>
        <taxon>Betaproteobacteria</taxon>
        <taxon>Burkholderiales</taxon>
        <taxon>Alcaligenaceae</taxon>
        <taxon>Corticimicrobacter</taxon>
    </lineage>
</organism>
<evidence type="ECO:0000256" key="1">
    <source>
        <dbReference type="ARBA" id="ARBA00022617"/>
    </source>
</evidence>
<evidence type="ECO:0000256" key="4">
    <source>
        <dbReference type="PROSITE-ProRule" id="PRU00433"/>
    </source>
</evidence>
<dbReference type="EMBL" id="QETA01000001">
    <property type="protein sequence ID" value="PWF24997.1"/>
    <property type="molecule type" value="Genomic_DNA"/>
</dbReference>
<keyword evidence="2 4" id="KW-0479">Metal-binding</keyword>
<keyword evidence="8" id="KW-1185">Reference proteome</keyword>
<dbReference type="Pfam" id="PF13442">
    <property type="entry name" value="Cytochrome_CBB3"/>
    <property type="match status" value="1"/>
</dbReference>